<dbReference type="InterPro" id="IPR021673">
    <property type="entry name" value="RLR_CTR"/>
</dbReference>
<dbReference type="PROSITE" id="PS51789">
    <property type="entry name" value="RLR_CTR"/>
    <property type="match status" value="1"/>
</dbReference>
<protein>
    <submittedName>
        <fullName evidence="4">Helicase C-terminal domain-containing protein</fullName>
    </submittedName>
</protein>
<dbReference type="STRING" id="1561998.A0A1I7UNQ3"/>
<dbReference type="PROSITE" id="PS51194">
    <property type="entry name" value="HELICASE_CTER"/>
    <property type="match status" value="1"/>
</dbReference>
<reference evidence="4" key="1">
    <citation type="submission" date="2016-11" db="UniProtKB">
        <authorList>
            <consortium name="WormBaseParasite"/>
        </authorList>
    </citation>
    <scope>IDENTIFICATION</scope>
</reference>
<accession>A0A1I7UNQ3</accession>
<dbReference type="GO" id="GO:0005737">
    <property type="term" value="C:cytoplasm"/>
    <property type="evidence" value="ECO:0007669"/>
    <property type="project" value="TreeGrafter"/>
</dbReference>
<dbReference type="eggNOG" id="KOG0354">
    <property type="taxonomic scope" value="Eukaryota"/>
</dbReference>
<dbReference type="SMART" id="SM00490">
    <property type="entry name" value="HELICc"/>
    <property type="match status" value="1"/>
</dbReference>
<dbReference type="WBParaSite" id="Csp11.Scaffold630.g17812.t1">
    <property type="protein sequence ID" value="Csp11.Scaffold630.g17812.t1"/>
    <property type="gene ID" value="Csp11.Scaffold630.g17812"/>
</dbReference>
<dbReference type="InterPro" id="IPR051363">
    <property type="entry name" value="RLR_Helicase"/>
</dbReference>
<feature type="domain" description="Helicase C-terminal" evidence="1">
    <location>
        <begin position="1"/>
        <end position="108"/>
    </location>
</feature>
<dbReference type="Proteomes" id="UP000095282">
    <property type="component" value="Unplaced"/>
</dbReference>
<dbReference type="Pfam" id="PF11648">
    <property type="entry name" value="RIG-I_C-RD"/>
    <property type="match status" value="1"/>
</dbReference>
<name>A0A1I7UNQ3_9PELO</name>
<dbReference type="PANTHER" id="PTHR14074:SF29">
    <property type="entry name" value="DICER-RELATED HELICASE"/>
    <property type="match status" value="1"/>
</dbReference>
<sequence length="290" mass="32308">MSASKQKQEDKLKKFASGITRVLVSTSVAEEGLDIATCSLVIKYNYATNEIAHVQRRGRGRALNSTCVLVTNSPALRDQESSNKDKENMMNQALSLIQSNPASFKDLVVAEISNIWARIVREDTERAQQVSDQINSGVTYRIVCKKCDVSLCTSKDIRARNTQYFVCDPAFWNLVRKIDLSLTEQAGNRCHSTGKILCVGRNCGSMLGRLIDLGSAELPCLSADAIVLVNTSSGERIQVKKWKQILMKHFTPTSIRQLDVQRMKDASQPRAPLSFQLESNGLIQDILREL</sequence>
<dbReference type="SUPFAM" id="SSF52540">
    <property type="entry name" value="P-loop containing nucleoside triphosphate hydrolases"/>
    <property type="match status" value="1"/>
</dbReference>
<keyword evidence="3" id="KW-1185">Reference proteome</keyword>
<dbReference type="Gene3D" id="3.40.50.300">
    <property type="entry name" value="P-loop containing nucleotide triphosphate hydrolases"/>
    <property type="match status" value="1"/>
</dbReference>
<proteinExistence type="predicted"/>
<evidence type="ECO:0000259" key="2">
    <source>
        <dbReference type="PROSITE" id="PS51789"/>
    </source>
</evidence>
<dbReference type="InterPro" id="IPR027417">
    <property type="entry name" value="P-loop_NTPase"/>
</dbReference>
<organism evidence="3 4">
    <name type="scientific">Caenorhabditis tropicalis</name>
    <dbReference type="NCBI Taxonomy" id="1561998"/>
    <lineage>
        <taxon>Eukaryota</taxon>
        <taxon>Metazoa</taxon>
        <taxon>Ecdysozoa</taxon>
        <taxon>Nematoda</taxon>
        <taxon>Chromadorea</taxon>
        <taxon>Rhabditida</taxon>
        <taxon>Rhabditina</taxon>
        <taxon>Rhabditomorpha</taxon>
        <taxon>Rhabditoidea</taxon>
        <taxon>Rhabditidae</taxon>
        <taxon>Peloderinae</taxon>
        <taxon>Caenorhabditis</taxon>
    </lineage>
</organism>
<evidence type="ECO:0000259" key="1">
    <source>
        <dbReference type="PROSITE" id="PS51194"/>
    </source>
</evidence>
<dbReference type="Gene3D" id="2.170.150.30">
    <property type="entry name" value="RIG-I-like receptor, C-terminal regulatory domain"/>
    <property type="match status" value="1"/>
</dbReference>
<evidence type="ECO:0000313" key="4">
    <source>
        <dbReference type="WBParaSite" id="Csp11.Scaffold630.g17812.t1"/>
    </source>
</evidence>
<feature type="domain" description="RLR CTR" evidence="2">
    <location>
        <begin position="125"/>
        <end position="259"/>
    </location>
</feature>
<dbReference type="Pfam" id="PF00271">
    <property type="entry name" value="Helicase_C"/>
    <property type="match status" value="1"/>
</dbReference>
<dbReference type="InterPro" id="IPR001650">
    <property type="entry name" value="Helicase_C-like"/>
</dbReference>
<evidence type="ECO:0000313" key="3">
    <source>
        <dbReference type="Proteomes" id="UP000095282"/>
    </source>
</evidence>
<dbReference type="AlphaFoldDB" id="A0A1I7UNQ3"/>
<dbReference type="InterPro" id="IPR038557">
    <property type="entry name" value="RLR_C_sf"/>
</dbReference>
<dbReference type="PANTHER" id="PTHR14074">
    <property type="entry name" value="HELICASE WITH DEATH DOMAIN-RELATED"/>
    <property type="match status" value="1"/>
</dbReference>